<dbReference type="AlphaFoldDB" id="A0ABD1T743"/>
<gene>
    <name evidence="1" type="ORF">Fot_32196</name>
</gene>
<name>A0ABD1T743_9LAMI</name>
<reference evidence="2" key="1">
    <citation type="submission" date="2024-07" db="EMBL/GenBank/DDBJ databases">
        <title>Two chromosome-level genome assemblies of Korean endemic species Abeliophyllum distichum and Forsythia ovata (Oleaceae).</title>
        <authorList>
            <person name="Jang H."/>
        </authorList>
    </citation>
    <scope>NUCLEOTIDE SEQUENCE [LARGE SCALE GENOMIC DNA]</scope>
</reference>
<evidence type="ECO:0000313" key="1">
    <source>
        <dbReference type="EMBL" id="KAL2508549.1"/>
    </source>
</evidence>
<comment type="caution">
    <text evidence="1">The sequence shown here is derived from an EMBL/GenBank/DDBJ whole genome shotgun (WGS) entry which is preliminary data.</text>
</comment>
<dbReference type="EMBL" id="JBFOLJ010000009">
    <property type="protein sequence ID" value="KAL2508549.1"/>
    <property type="molecule type" value="Genomic_DNA"/>
</dbReference>
<protein>
    <submittedName>
        <fullName evidence="1">Uncharacterized protein</fullName>
    </submittedName>
</protein>
<accession>A0ABD1T743</accession>
<proteinExistence type="predicted"/>
<dbReference type="Proteomes" id="UP001604277">
    <property type="component" value="Unassembled WGS sequence"/>
</dbReference>
<sequence length="142" mass="15865">MDSADLLDLLKLAEISTSRSHILNCELCKVLAMKIDELYSTVIGAEDMDELRSENKTLRLRFAISEDATAKSKYEIAMVEMIQKLSTKARKQAKLKLKVCEDMAHAKHIELTKALVELSKAKELLVKLGVFGYANPKGPTEP</sequence>
<keyword evidence="2" id="KW-1185">Reference proteome</keyword>
<organism evidence="1 2">
    <name type="scientific">Forsythia ovata</name>
    <dbReference type="NCBI Taxonomy" id="205694"/>
    <lineage>
        <taxon>Eukaryota</taxon>
        <taxon>Viridiplantae</taxon>
        <taxon>Streptophyta</taxon>
        <taxon>Embryophyta</taxon>
        <taxon>Tracheophyta</taxon>
        <taxon>Spermatophyta</taxon>
        <taxon>Magnoliopsida</taxon>
        <taxon>eudicotyledons</taxon>
        <taxon>Gunneridae</taxon>
        <taxon>Pentapetalae</taxon>
        <taxon>asterids</taxon>
        <taxon>lamiids</taxon>
        <taxon>Lamiales</taxon>
        <taxon>Oleaceae</taxon>
        <taxon>Forsythieae</taxon>
        <taxon>Forsythia</taxon>
    </lineage>
</organism>
<evidence type="ECO:0000313" key="2">
    <source>
        <dbReference type="Proteomes" id="UP001604277"/>
    </source>
</evidence>